<feature type="coiled-coil region" evidence="1">
    <location>
        <begin position="1171"/>
        <end position="1239"/>
    </location>
</feature>
<keyword evidence="3" id="KW-1185">Reference proteome</keyword>
<gene>
    <name evidence="2" type="ORF">ACFOEW_03590</name>
</gene>
<organism evidence="2 3">
    <name type="scientific">Alteromonas oceani</name>
    <dbReference type="NCBI Taxonomy" id="2071609"/>
    <lineage>
        <taxon>Bacteria</taxon>
        <taxon>Pseudomonadati</taxon>
        <taxon>Pseudomonadota</taxon>
        <taxon>Gammaproteobacteria</taxon>
        <taxon>Alteromonadales</taxon>
        <taxon>Alteromonadaceae</taxon>
        <taxon>Alteromonas/Salinimonas group</taxon>
        <taxon>Alteromonas</taxon>
    </lineage>
</organism>
<evidence type="ECO:0008006" key="4">
    <source>
        <dbReference type="Google" id="ProtNLM"/>
    </source>
</evidence>
<name>A0ABV7JUR3_9ALTE</name>
<protein>
    <recommendedName>
        <fullName evidence="4">Tyr recombinase domain-containing protein</fullName>
    </recommendedName>
</protein>
<dbReference type="RefSeq" id="WP_123326826.1">
    <property type="nucleotide sequence ID" value="NZ_JBHRSX010000011.1"/>
</dbReference>
<dbReference type="EMBL" id="JBHRSX010000011">
    <property type="protein sequence ID" value="MFC3200902.1"/>
    <property type="molecule type" value="Genomic_DNA"/>
</dbReference>
<evidence type="ECO:0000256" key="1">
    <source>
        <dbReference type="SAM" id="Coils"/>
    </source>
</evidence>
<accession>A0ABV7JUR3</accession>
<dbReference type="Proteomes" id="UP001595477">
    <property type="component" value="Unassembled WGS sequence"/>
</dbReference>
<evidence type="ECO:0000313" key="3">
    <source>
        <dbReference type="Proteomes" id="UP001595477"/>
    </source>
</evidence>
<reference evidence="3" key="1">
    <citation type="journal article" date="2019" name="Int. J. Syst. Evol. Microbiol.">
        <title>The Global Catalogue of Microorganisms (GCM) 10K type strain sequencing project: providing services to taxonomists for standard genome sequencing and annotation.</title>
        <authorList>
            <consortium name="The Broad Institute Genomics Platform"/>
            <consortium name="The Broad Institute Genome Sequencing Center for Infectious Disease"/>
            <person name="Wu L."/>
            <person name="Ma J."/>
        </authorList>
    </citation>
    <scope>NUCLEOTIDE SEQUENCE [LARGE SCALE GENOMIC DNA]</scope>
    <source>
        <strain evidence="3">KCTC 52449</strain>
    </source>
</reference>
<comment type="caution">
    <text evidence="2">The sequence shown here is derived from an EMBL/GenBank/DDBJ whole genome shotgun (WGS) entry which is preliminary data.</text>
</comment>
<evidence type="ECO:0000313" key="2">
    <source>
        <dbReference type="EMBL" id="MFC3200902.1"/>
    </source>
</evidence>
<proteinExistence type="predicted"/>
<sequence>MINCSTELQFLKSGRELKESIHDAIDKTIKLIFEHNKAPPNLSPPQVTSKTNVVFCFYKFFHNHRISKAVGFDEEWCRSLFEISFENKSDYSGLNSIARLLPAFQKEEKITKTLYFKTKSCFRLFFYILWAQKAILLPFNYKPPKARDESNNKWIEIGLSIYPETLRLVRNAYFKDEKYEVINDHLITSNYSRDMSYQCLISTTWYSIEDIELSDVKPFKEFHSQYRRKENFARKNKPLPFTPVLKAFLSYAPDRCNFQLEDLSKLEIARKEAIGQELNDFDVEGNMPFEFSVNMTKKLKFNLEGGALESAVKSSLNNTIDVVLSRHYNKPIRMSTHGDLRDYKTTRLAFIYVFEKVKTLNMTDLVYLYELLSHDYIAQQDIDQFITKEKDIKFWKVEYSDNFKSSLKVFFIELYNSGAILLPMDFEPANTVGKDYSEDRYPELLDLFWNHKKRFTPDALREIRHVGVLYRAIIASNWRNVEDINLCDVLEYQRMHQHKKDANQTNFTLALGDLLTLVYQHASQRCNYTLNDLHLAMSDVPPASLLKKLEQDKLSNQAGSKWIALAKQYLNEKAATGYKSTRTLRGILGKFINHICVDLPRELGHKNELIPNFPNQFKRKHFVGDWKIQGFKEKLRKSLSNENFNTHLRETSLFFNWILLNEDDDSDIAGFVNPISDLDYVLAPRRKGTDKIAFPRRQFAHVHSFASAVCEFYWYLIKENKFISGGASSRHCYDTQEIGYVPLVFIEGKLQPIYYVPANLTHEVTSTKNGEQYIYPTFQTLFENLIAIETGLRHIHIRWLDRDKFDVSYNESTNGIQQYITELHVQYITANESNEIEVGTDKVKTEPWKPYVSSRVLNLLRRLKAFQDTLDVDVPSLWYDGHEGSIHGKIKSLFCSMDATVEVAEVIKEDPCRKQYKRLLCFYDLFVQLSGLDIPLLGTTSEKAIDKIEKARELVKQDRKNQLDTISEPNERSLTILLWKYATKAAFHFNGQYKTEFKPHGTRASVASEKIKVLPPQAIQDYITGHESRAVLSYYIQVDPEWLKEIGDYNDSFLFVEQHLKKTANKDLSKEQQERVKKQLHKVIEQDPTLLGSDFGAVAFSVESGNNDIVGGLKTIAITPVSNCAFMPTHICPFGGNCPKEIKEEFGEFQCGQCYFSVKTIDHIPRILAQIRKLNDEKNEKENYIIQSQQAGADIEALEVMEQEKNKLGNELAAWTNTFDLLERNRVSLKEECEDGKKEFLVAKPDILMEYFAKGEVADNAVNALLLRIQDANAFQEYFTPQLKAQITQIRNKILINQKQFDQLLKQPDGFELIDEFRGALRAFTEAHEISLKDAVKLLSEPLKTPEKGLKLLEVING</sequence>
<keyword evidence="1" id="KW-0175">Coiled coil</keyword>